<reference evidence="2" key="2">
    <citation type="journal article" date="2017" name="Nat. Plants">
        <title>The Aegilops tauschii genome reveals multiple impacts of transposons.</title>
        <authorList>
            <person name="Zhao G."/>
            <person name="Zou C."/>
            <person name="Li K."/>
            <person name="Wang K."/>
            <person name="Li T."/>
            <person name="Gao L."/>
            <person name="Zhang X."/>
            <person name="Wang H."/>
            <person name="Yang Z."/>
            <person name="Liu X."/>
            <person name="Jiang W."/>
            <person name="Mao L."/>
            <person name="Kong X."/>
            <person name="Jiao Y."/>
            <person name="Jia J."/>
        </authorList>
    </citation>
    <scope>NUCLEOTIDE SEQUENCE [LARGE SCALE GENOMIC DNA]</scope>
    <source>
        <strain evidence="2">cv. AL8/78</strain>
    </source>
</reference>
<accession>A0A453BI89</accession>
<organism evidence="1 2">
    <name type="scientific">Aegilops tauschii subsp. strangulata</name>
    <name type="common">Goatgrass</name>
    <dbReference type="NCBI Taxonomy" id="200361"/>
    <lineage>
        <taxon>Eukaryota</taxon>
        <taxon>Viridiplantae</taxon>
        <taxon>Streptophyta</taxon>
        <taxon>Embryophyta</taxon>
        <taxon>Tracheophyta</taxon>
        <taxon>Spermatophyta</taxon>
        <taxon>Magnoliopsida</taxon>
        <taxon>Liliopsida</taxon>
        <taxon>Poales</taxon>
        <taxon>Poaceae</taxon>
        <taxon>BOP clade</taxon>
        <taxon>Pooideae</taxon>
        <taxon>Triticodae</taxon>
        <taxon>Triticeae</taxon>
        <taxon>Triticinae</taxon>
        <taxon>Aegilops</taxon>
    </lineage>
</organism>
<protein>
    <submittedName>
        <fullName evidence="1">Uncharacterized protein</fullName>
    </submittedName>
</protein>
<sequence>MPAAHRSLPSPPPLATAALLAVFQRWGLRYGLTVNPGRPCGTRDWIYSFAQNASVDCSCDGSPEHHRILESDRDPAGALQLNGAGLSVSHGIGFYCCANCLH</sequence>
<dbReference type="AlphaFoldDB" id="A0A453BI89"/>
<reference evidence="2" key="1">
    <citation type="journal article" date="2014" name="Science">
        <title>Ancient hybridizations among the ancestral genomes of bread wheat.</title>
        <authorList>
            <consortium name="International Wheat Genome Sequencing Consortium,"/>
            <person name="Marcussen T."/>
            <person name="Sandve S.R."/>
            <person name="Heier L."/>
            <person name="Spannagl M."/>
            <person name="Pfeifer M."/>
            <person name="Jakobsen K.S."/>
            <person name="Wulff B.B."/>
            <person name="Steuernagel B."/>
            <person name="Mayer K.F."/>
            <person name="Olsen O.A."/>
        </authorList>
    </citation>
    <scope>NUCLEOTIDE SEQUENCE [LARGE SCALE GENOMIC DNA]</scope>
    <source>
        <strain evidence="2">cv. AL8/78</strain>
    </source>
</reference>
<evidence type="ECO:0000313" key="1">
    <source>
        <dbReference type="EnsemblPlants" id="AET2Gv20516300.5"/>
    </source>
</evidence>
<name>A0A453BI89_AEGTS</name>
<reference evidence="1" key="3">
    <citation type="journal article" date="2017" name="Nature">
        <title>Genome sequence of the progenitor of the wheat D genome Aegilops tauschii.</title>
        <authorList>
            <person name="Luo M.C."/>
            <person name="Gu Y.Q."/>
            <person name="Puiu D."/>
            <person name="Wang H."/>
            <person name="Twardziok S.O."/>
            <person name="Deal K.R."/>
            <person name="Huo N."/>
            <person name="Zhu T."/>
            <person name="Wang L."/>
            <person name="Wang Y."/>
            <person name="McGuire P.E."/>
            <person name="Liu S."/>
            <person name="Long H."/>
            <person name="Ramasamy R.K."/>
            <person name="Rodriguez J.C."/>
            <person name="Van S.L."/>
            <person name="Yuan L."/>
            <person name="Wang Z."/>
            <person name="Xia Z."/>
            <person name="Xiao L."/>
            <person name="Anderson O.D."/>
            <person name="Ouyang S."/>
            <person name="Liang Y."/>
            <person name="Zimin A.V."/>
            <person name="Pertea G."/>
            <person name="Qi P."/>
            <person name="Bennetzen J.L."/>
            <person name="Dai X."/>
            <person name="Dawson M.W."/>
            <person name="Muller H.G."/>
            <person name="Kugler K."/>
            <person name="Rivarola-Duarte L."/>
            <person name="Spannagl M."/>
            <person name="Mayer K.F.X."/>
            <person name="Lu F.H."/>
            <person name="Bevan M.W."/>
            <person name="Leroy P."/>
            <person name="Li P."/>
            <person name="You F.M."/>
            <person name="Sun Q."/>
            <person name="Liu Z."/>
            <person name="Lyons E."/>
            <person name="Wicker T."/>
            <person name="Salzberg S.L."/>
            <person name="Devos K.M."/>
            <person name="Dvorak J."/>
        </authorList>
    </citation>
    <scope>NUCLEOTIDE SEQUENCE [LARGE SCALE GENOMIC DNA]</scope>
    <source>
        <strain evidence="1">cv. AL8/78</strain>
    </source>
</reference>
<dbReference type="Gramene" id="AET2Gv20516300.5">
    <property type="protein sequence ID" value="AET2Gv20516300.5"/>
    <property type="gene ID" value="AET2Gv20516300"/>
</dbReference>
<proteinExistence type="predicted"/>
<reference evidence="1" key="5">
    <citation type="journal article" date="2021" name="G3 (Bethesda)">
        <title>Aegilops tauschii genome assembly Aet v5.0 features greater sequence contiguity and improved annotation.</title>
        <authorList>
            <person name="Wang L."/>
            <person name="Zhu T."/>
            <person name="Rodriguez J.C."/>
            <person name="Deal K.R."/>
            <person name="Dubcovsky J."/>
            <person name="McGuire P.E."/>
            <person name="Lux T."/>
            <person name="Spannagl M."/>
            <person name="Mayer K.F.X."/>
            <person name="Baldrich P."/>
            <person name="Meyers B.C."/>
            <person name="Huo N."/>
            <person name="Gu Y.Q."/>
            <person name="Zhou H."/>
            <person name="Devos K.M."/>
            <person name="Bennetzen J.L."/>
            <person name="Unver T."/>
            <person name="Budak H."/>
            <person name="Gulick P.J."/>
            <person name="Galiba G."/>
            <person name="Kalapos B."/>
            <person name="Nelson D.R."/>
            <person name="Li P."/>
            <person name="You F.M."/>
            <person name="Luo M.C."/>
            <person name="Dvorak J."/>
        </authorList>
    </citation>
    <scope>NUCLEOTIDE SEQUENCE [LARGE SCALE GENOMIC DNA]</scope>
    <source>
        <strain evidence="1">cv. AL8/78</strain>
    </source>
</reference>
<keyword evidence="2" id="KW-1185">Reference proteome</keyword>
<dbReference type="Proteomes" id="UP000015105">
    <property type="component" value="Chromosome 2D"/>
</dbReference>
<dbReference type="EnsemblPlants" id="AET2Gv20516300.5">
    <property type="protein sequence ID" value="AET2Gv20516300.5"/>
    <property type="gene ID" value="AET2Gv20516300"/>
</dbReference>
<evidence type="ECO:0000313" key="2">
    <source>
        <dbReference type="Proteomes" id="UP000015105"/>
    </source>
</evidence>
<reference evidence="1" key="4">
    <citation type="submission" date="2019-03" db="UniProtKB">
        <authorList>
            <consortium name="EnsemblPlants"/>
        </authorList>
    </citation>
    <scope>IDENTIFICATION</scope>
</reference>